<dbReference type="GO" id="GO:0005634">
    <property type="term" value="C:nucleus"/>
    <property type="evidence" value="ECO:0007669"/>
    <property type="project" value="TreeGrafter"/>
</dbReference>
<evidence type="ECO:0000256" key="3">
    <source>
        <dbReference type="ARBA" id="ARBA00022801"/>
    </source>
</evidence>
<sequence length="249" mass="25730">MAHERRVASRLDHRKSAGCVPVQLGPDGWQVLLVSTRKHGDVWVFPKGGVKKSEKRKVAAVRETREEGGVTGTLGAKLGTFEFKHGPQKMWLLYVDTVLGDDDPAWAERANRPRRWVSLADAPALLSPDPVDAVAAGERARRRRPELLAVLDAAVAALAPGLSDPAAAVAAAADGEGAEEAAAEAAAATTPHCCEECIGKAGGCGGRGCSPGARPVVLAPVGHGASAAGELTSIRSVGGSLRIPNASLH</sequence>
<dbReference type="EMBL" id="KV918803">
    <property type="protein sequence ID" value="OSX78851.1"/>
    <property type="molecule type" value="Genomic_DNA"/>
</dbReference>
<dbReference type="CDD" id="cd04666">
    <property type="entry name" value="NUDIX_DIPP2_like_Nudt4"/>
    <property type="match status" value="1"/>
</dbReference>
<dbReference type="Proteomes" id="UP000218209">
    <property type="component" value="Unassembled WGS sequence"/>
</dbReference>
<evidence type="ECO:0000256" key="4">
    <source>
        <dbReference type="ARBA" id="ARBA00022842"/>
    </source>
</evidence>
<keyword evidence="3" id="KW-0378">Hydrolase</keyword>
<dbReference type="GO" id="GO:0005737">
    <property type="term" value="C:cytoplasm"/>
    <property type="evidence" value="ECO:0007669"/>
    <property type="project" value="TreeGrafter"/>
</dbReference>
<dbReference type="PANTHER" id="PTHR12629">
    <property type="entry name" value="DIPHOSPHOINOSITOL POLYPHOSPHATE PHOSPHOHYDROLASE"/>
    <property type="match status" value="1"/>
</dbReference>
<dbReference type="AlphaFoldDB" id="A0A1X6PD98"/>
<dbReference type="InterPro" id="IPR000086">
    <property type="entry name" value="NUDIX_hydrolase_dom"/>
</dbReference>
<name>A0A1X6PD98_PORUM</name>
<evidence type="ECO:0000313" key="7">
    <source>
        <dbReference type="Proteomes" id="UP000218209"/>
    </source>
</evidence>
<keyword evidence="7" id="KW-1185">Reference proteome</keyword>
<evidence type="ECO:0000256" key="2">
    <source>
        <dbReference type="ARBA" id="ARBA00022723"/>
    </source>
</evidence>
<organism evidence="6 7">
    <name type="scientific">Porphyra umbilicalis</name>
    <name type="common">Purple laver</name>
    <name type="synonym">Red alga</name>
    <dbReference type="NCBI Taxonomy" id="2786"/>
    <lineage>
        <taxon>Eukaryota</taxon>
        <taxon>Rhodophyta</taxon>
        <taxon>Bangiophyceae</taxon>
        <taxon>Bangiales</taxon>
        <taxon>Bangiaceae</taxon>
        <taxon>Porphyra</taxon>
    </lineage>
</organism>
<dbReference type="OrthoDB" id="2011998at2759"/>
<accession>A0A1X6PD98</accession>
<dbReference type="InterPro" id="IPR047198">
    <property type="entry name" value="DDP-like_NUDIX"/>
</dbReference>
<feature type="domain" description="Nudix hydrolase" evidence="5">
    <location>
        <begin position="12"/>
        <end position="140"/>
    </location>
</feature>
<proteinExistence type="predicted"/>
<dbReference type="PROSITE" id="PS00893">
    <property type="entry name" value="NUDIX_BOX"/>
    <property type="match status" value="1"/>
</dbReference>
<dbReference type="PANTHER" id="PTHR12629:SF0">
    <property type="entry name" value="DIPHOSPHOINOSITOL-POLYPHOSPHATE DIPHOSPHATASE"/>
    <property type="match status" value="1"/>
</dbReference>
<keyword evidence="2" id="KW-0479">Metal-binding</keyword>
<dbReference type="SUPFAM" id="SSF55811">
    <property type="entry name" value="Nudix"/>
    <property type="match status" value="1"/>
</dbReference>
<evidence type="ECO:0000259" key="5">
    <source>
        <dbReference type="PROSITE" id="PS51462"/>
    </source>
</evidence>
<dbReference type="Gene3D" id="3.90.79.10">
    <property type="entry name" value="Nucleoside Triphosphate Pyrophosphohydrolase"/>
    <property type="match status" value="1"/>
</dbReference>
<dbReference type="InterPro" id="IPR015797">
    <property type="entry name" value="NUDIX_hydrolase-like_dom_sf"/>
</dbReference>
<reference evidence="6 7" key="1">
    <citation type="submission" date="2017-03" db="EMBL/GenBank/DDBJ databases">
        <title>WGS assembly of Porphyra umbilicalis.</title>
        <authorList>
            <person name="Brawley S.H."/>
            <person name="Blouin N.A."/>
            <person name="Ficko-Blean E."/>
            <person name="Wheeler G.L."/>
            <person name="Lohr M."/>
            <person name="Goodson H.V."/>
            <person name="Jenkins J.W."/>
            <person name="Blaby-Haas C.E."/>
            <person name="Helliwell K.E."/>
            <person name="Chan C."/>
            <person name="Marriage T."/>
            <person name="Bhattacharya D."/>
            <person name="Klein A.S."/>
            <person name="Badis Y."/>
            <person name="Brodie J."/>
            <person name="Cao Y."/>
            <person name="Collen J."/>
            <person name="Dittami S.M."/>
            <person name="Gachon C.M."/>
            <person name="Green B.R."/>
            <person name="Karpowicz S."/>
            <person name="Kim J.W."/>
            <person name="Kudahl U."/>
            <person name="Lin S."/>
            <person name="Michel G."/>
            <person name="Mittag M."/>
            <person name="Olson B.J."/>
            <person name="Pangilinan J."/>
            <person name="Peng Y."/>
            <person name="Qiu H."/>
            <person name="Shu S."/>
            <person name="Singer J.T."/>
            <person name="Smith A.G."/>
            <person name="Sprecher B.N."/>
            <person name="Wagner V."/>
            <person name="Wang W."/>
            <person name="Wang Z.-Y."/>
            <person name="Yan J."/>
            <person name="Yarish C."/>
            <person name="Zoeuner-Riek S."/>
            <person name="Zhuang Y."/>
            <person name="Zou Y."/>
            <person name="Lindquist E.A."/>
            <person name="Grimwood J."/>
            <person name="Barry K."/>
            <person name="Rokhsar D.S."/>
            <person name="Schmutz J."/>
            <person name="Stiller J.W."/>
            <person name="Grossman A.R."/>
            <person name="Prochnik S.E."/>
        </authorList>
    </citation>
    <scope>NUCLEOTIDE SEQUENCE [LARGE SCALE GENOMIC DNA]</scope>
    <source>
        <strain evidence="6">4086291</strain>
    </source>
</reference>
<dbReference type="GO" id="GO:0046872">
    <property type="term" value="F:metal ion binding"/>
    <property type="evidence" value="ECO:0007669"/>
    <property type="project" value="UniProtKB-KW"/>
</dbReference>
<dbReference type="Pfam" id="PF00293">
    <property type="entry name" value="NUDIX"/>
    <property type="match status" value="1"/>
</dbReference>
<dbReference type="InterPro" id="IPR020084">
    <property type="entry name" value="NUDIX_hydrolase_CS"/>
</dbReference>
<gene>
    <name evidence="6" type="ORF">BU14_0096s0004</name>
</gene>
<dbReference type="GO" id="GO:0016462">
    <property type="term" value="F:pyrophosphatase activity"/>
    <property type="evidence" value="ECO:0007669"/>
    <property type="project" value="InterPro"/>
</dbReference>
<evidence type="ECO:0000313" key="6">
    <source>
        <dbReference type="EMBL" id="OSX78851.1"/>
    </source>
</evidence>
<protein>
    <recommendedName>
        <fullName evidence="5">Nudix hydrolase domain-containing protein</fullName>
    </recommendedName>
</protein>
<dbReference type="PROSITE" id="PS51462">
    <property type="entry name" value="NUDIX"/>
    <property type="match status" value="1"/>
</dbReference>
<comment type="cofactor">
    <cofactor evidence="1">
        <name>Mg(2+)</name>
        <dbReference type="ChEBI" id="CHEBI:18420"/>
    </cofactor>
</comment>
<evidence type="ECO:0000256" key="1">
    <source>
        <dbReference type="ARBA" id="ARBA00001946"/>
    </source>
</evidence>
<keyword evidence="4" id="KW-0460">Magnesium</keyword>